<feature type="active site" description="Schiff-base intermediate with substrate; via pyruvic acid" evidence="10">
    <location>
        <position position="128"/>
    </location>
</feature>
<dbReference type="UniPathway" id="UPA00331">
    <property type="reaction ID" value="UER00451"/>
</dbReference>
<dbReference type="Proteomes" id="UP000321248">
    <property type="component" value="Unassembled WGS sequence"/>
</dbReference>
<feature type="modified residue" description="Pyruvic acid (Ser); by autocatalysis" evidence="10">
    <location>
        <position position="128"/>
    </location>
</feature>
<keyword evidence="8 10" id="KW-0704">Schiff base</keyword>
<comment type="cofactor">
    <cofactor evidence="10">
        <name>pyruvate</name>
        <dbReference type="ChEBI" id="CHEBI:15361"/>
    </cofactor>
    <text evidence="10">Binds 1 pyruvoyl group covalently per subunit.</text>
</comment>
<comment type="subunit">
    <text evidence="10">Heterooctamer of four alpha and four beta chains arranged as a tetramer of alpha/beta heterodimers.</text>
</comment>
<evidence type="ECO:0000256" key="4">
    <source>
        <dbReference type="ARBA" id="ARBA00023066"/>
    </source>
</evidence>
<dbReference type="EC" id="4.1.1.50" evidence="10"/>
<evidence type="ECO:0000256" key="9">
    <source>
        <dbReference type="ARBA" id="ARBA00023317"/>
    </source>
</evidence>
<feature type="active site" description="Proton donor; for catalytic activity" evidence="10">
    <location>
        <position position="156"/>
    </location>
</feature>
<dbReference type="OrthoDB" id="5290709at2"/>
<evidence type="ECO:0000256" key="2">
    <source>
        <dbReference type="ARBA" id="ARBA00022793"/>
    </source>
</evidence>
<evidence type="ECO:0000313" key="12">
    <source>
        <dbReference type="Proteomes" id="UP000321248"/>
    </source>
</evidence>
<comment type="similarity">
    <text evidence="10">Belongs to the prokaryotic AdoMetDC family. Type 2 subfamily.</text>
</comment>
<dbReference type="GO" id="GO:0005829">
    <property type="term" value="C:cytosol"/>
    <property type="evidence" value="ECO:0007669"/>
    <property type="project" value="TreeGrafter"/>
</dbReference>
<comment type="function">
    <text evidence="10">Catalyzes the decarboxylation of S-adenosylmethionine to S-adenosylmethioninamine (dcAdoMet), the propylamine donor required for the synthesis of the polyamines spermine and spermidine from the diamine putrescine.</text>
</comment>
<comment type="catalytic activity">
    <reaction evidence="10">
        <text>S-adenosyl-L-methionine + H(+) = S-adenosyl 3-(methylsulfanyl)propylamine + CO2</text>
        <dbReference type="Rhea" id="RHEA:15981"/>
        <dbReference type="ChEBI" id="CHEBI:15378"/>
        <dbReference type="ChEBI" id="CHEBI:16526"/>
        <dbReference type="ChEBI" id="CHEBI:57443"/>
        <dbReference type="ChEBI" id="CHEBI:59789"/>
        <dbReference type="EC" id="4.1.1.50"/>
    </reaction>
</comment>
<dbReference type="SUPFAM" id="SSF56276">
    <property type="entry name" value="S-adenosylmethionine decarboxylase"/>
    <property type="match status" value="1"/>
</dbReference>
<evidence type="ECO:0000256" key="10">
    <source>
        <dbReference type="HAMAP-Rule" id="MF_00465"/>
    </source>
</evidence>
<gene>
    <name evidence="10 11" type="primary">speD</name>
    <name evidence="11" type="ORF">FU658_03880</name>
</gene>
<dbReference type="GO" id="GO:0008295">
    <property type="term" value="P:spermidine biosynthetic process"/>
    <property type="evidence" value="ECO:0007669"/>
    <property type="project" value="UniProtKB-UniRule"/>
</dbReference>
<keyword evidence="6 10" id="KW-0865">Zymogen</keyword>
<keyword evidence="12" id="KW-1185">Reference proteome</keyword>
<evidence type="ECO:0000256" key="5">
    <source>
        <dbReference type="ARBA" id="ARBA00023115"/>
    </source>
</evidence>
<evidence type="ECO:0000256" key="6">
    <source>
        <dbReference type="ARBA" id="ARBA00023145"/>
    </source>
</evidence>
<reference evidence="11 12" key="1">
    <citation type="submission" date="2019-08" db="EMBL/GenBank/DDBJ databases">
        <authorList>
            <person name="Karlyshev A.V."/>
        </authorList>
    </citation>
    <scope>NUCLEOTIDE SEQUENCE [LARGE SCALE GENOMIC DNA]</scope>
    <source>
        <strain evidence="11 12">Alg18-2.2</strain>
    </source>
</reference>
<proteinExistence type="inferred from homology"/>
<feature type="site" description="Cleavage (non-hydrolytic); by autolysis" evidence="10">
    <location>
        <begin position="127"/>
        <end position="128"/>
    </location>
</feature>
<keyword evidence="1 10" id="KW-0949">S-adenosyl-L-methionine</keyword>
<organism evidence="11 12">
    <name type="scientific">Alkalisalibacterium limincola</name>
    <dbReference type="NCBI Taxonomy" id="2699169"/>
    <lineage>
        <taxon>Bacteria</taxon>
        <taxon>Pseudomonadati</taxon>
        <taxon>Pseudomonadota</taxon>
        <taxon>Gammaproteobacteria</taxon>
        <taxon>Lysobacterales</taxon>
        <taxon>Lysobacteraceae</taxon>
        <taxon>Alkalisalibacterium</taxon>
    </lineage>
</organism>
<feature type="chain" id="PRO_5023247594" description="S-adenosylmethionine decarboxylase beta chain" evidence="10">
    <location>
        <begin position="1"/>
        <end position="127"/>
    </location>
</feature>
<dbReference type="Pfam" id="PF02675">
    <property type="entry name" value="AdoMet_dc"/>
    <property type="match status" value="1"/>
</dbReference>
<dbReference type="NCBIfam" id="TIGR03331">
    <property type="entry name" value="SAM_DCase_Eco"/>
    <property type="match status" value="1"/>
</dbReference>
<comment type="caution">
    <text evidence="11">The sequence shown here is derived from an EMBL/GenBank/DDBJ whole genome shotgun (WGS) entry which is preliminary data.</text>
</comment>
<dbReference type="PANTHER" id="PTHR33866:SF1">
    <property type="entry name" value="S-ADENOSYLMETHIONINE DECARBOXYLASE PROENZYME"/>
    <property type="match status" value="1"/>
</dbReference>
<dbReference type="GO" id="GO:0004014">
    <property type="term" value="F:adenosylmethionine decarboxylase activity"/>
    <property type="evidence" value="ECO:0007669"/>
    <property type="project" value="UniProtKB-UniRule"/>
</dbReference>
<keyword evidence="9 10" id="KW-0670">Pyruvate</keyword>
<sequence length="279" mass="32358">MVKPIPRLKLQGFNNLTKALSFNIYDICYAVSDDQRQRYIEYIDEAYNADRLTDILTEVAHIIGANILNVARQDYDPQGASVTILISEEPIIDKKQAGKEVLSGAVREHEDAQDEARDASVVAHLDKSHITVHTYPETHPHNGIATFRADIDVATCGVISPLKALNYLIESLESDIVVMDYRVRGFTRDVKGKKHYIDHKINSIQDYLSRQIKKRYEMFDVNVYQENIFHTKMHVKDFDLDTYLFEEKAKNLSFKERMRIEQQLKREIEELFHGRNLVD</sequence>
<comment type="pathway">
    <text evidence="10">Amine and polyamine biosynthesis; S-adenosylmethioninamine biosynthesis; S-adenosylmethioninamine from S-adenosyl-L-methionine: step 1/1.</text>
</comment>
<dbReference type="AlphaFoldDB" id="A0A5C8KU44"/>
<comment type="PTM">
    <text evidence="10">Is synthesized initially as an inactive proenzyme. Formation of the active enzyme involves a self-maturation process in which the active site pyruvoyl group is generated from an internal serine residue via an autocatalytic post-translational modification. Two non-identical subunits are generated from the proenzyme in this reaction, and the pyruvate is formed at the N-terminus of the alpha chain, which is derived from the carboxyl end of the proenzyme. The post-translation cleavage follows an unusual pathway, termed non-hydrolytic serinolysis, in which the side chain hydroxyl group of the serine supplies its oxygen atom to form the C-terminus of the beta chain, while the remainder of the serine residue undergoes an oxidative deamination to produce ammonia and the pyruvoyl group blocking the N-terminus of the alpha chain.</text>
</comment>
<dbReference type="EMBL" id="VRTS01000002">
    <property type="protein sequence ID" value="TXK64966.1"/>
    <property type="molecule type" value="Genomic_DNA"/>
</dbReference>
<evidence type="ECO:0000256" key="7">
    <source>
        <dbReference type="ARBA" id="ARBA00023239"/>
    </source>
</evidence>
<feature type="active site" description="Proton acceptor; for processing activity" evidence="10">
    <location>
        <position position="133"/>
    </location>
</feature>
<dbReference type="PIRSF" id="PIRSF001356">
    <property type="entry name" value="SAM_decarboxylas"/>
    <property type="match status" value="1"/>
</dbReference>
<feature type="chain" id="PRO_5023247593" description="S-adenosylmethionine decarboxylase alpha chain" evidence="10">
    <location>
        <begin position="128"/>
        <end position="279"/>
    </location>
</feature>
<dbReference type="PANTHER" id="PTHR33866">
    <property type="entry name" value="S-ADENOSYLMETHIONINE DECARBOXYLASE PROENZYME"/>
    <property type="match status" value="1"/>
</dbReference>
<evidence type="ECO:0000256" key="1">
    <source>
        <dbReference type="ARBA" id="ARBA00022691"/>
    </source>
</evidence>
<accession>A0A5C8KU44</accession>
<dbReference type="InterPro" id="IPR009165">
    <property type="entry name" value="S-AdoMet_deCO2ase_bac"/>
</dbReference>
<evidence type="ECO:0000256" key="8">
    <source>
        <dbReference type="ARBA" id="ARBA00023270"/>
    </source>
</evidence>
<dbReference type="InterPro" id="IPR003826">
    <property type="entry name" value="AdoMetDC_fam_prok"/>
</dbReference>
<protein>
    <recommendedName>
        <fullName evidence="10">S-adenosylmethionine decarboxylase proenzyme</fullName>
        <shortName evidence="10">AdoMetDC</shortName>
        <shortName evidence="10">SAMDC</shortName>
        <ecNumber evidence="10">4.1.1.50</ecNumber>
    </recommendedName>
    <component>
        <recommendedName>
            <fullName evidence="10">S-adenosylmethionine decarboxylase beta chain</fullName>
        </recommendedName>
    </component>
    <component>
        <recommendedName>
            <fullName evidence="10">S-adenosylmethionine decarboxylase alpha chain</fullName>
        </recommendedName>
    </component>
</protein>
<keyword evidence="5 10" id="KW-0620">Polyamine biosynthesis</keyword>
<dbReference type="InterPro" id="IPR016067">
    <property type="entry name" value="S-AdoMet_deCO2ase_core"/>
</dbReference>
<evidence type="ECO:0000256" key="3">
    <source>
        <dbReference type="ARBA" id="ARBA00022813"/>
    </source>
</evidence>
<dbReference type="HAMAP" id="MF_00465">
    <property type="entry name" value="AdoMetDC_2"/>
    <property type="match status" value="1"/>
</dbReference>
<dbReference type="RefSeq" id="WP_147890886.1">
    <property type="nucleotide sequence ID" value="NZ_VRTS01000002.1"/>
</dbReference>
<keyword evidence="4 10" id="KW-0745">Spermidine biosynthesis</keyword>
<keyword evidence="3 10" id="KW-0068">Autocatalytic cleavage</keyword>
<dbReference type="Gene3D" id="3.60.90.10">
    <property type="entry name" value="S-adenosylmethionine decarboxylase"/>
    <property type="match status" value="2"/>
</dbReference>
<name>A0A5C8KU44_9GAMM</name>
<keyword evidence="7 10" id="KW-0456">Lyase</keyword>
<evidence type="ECO:0000313" key="11">
    <source>
        <dbReference type="EMBL" id="TXK64966.1"/>
    </source>
</evidence>
<keyword evidence="2 10" id="KW-0210">Decarboxylase</keyword>